<dbReference type="GO" id="GO:0008360">
    <property type="term" value="P:regulation of cell shape"/>
    <property type="evidence" value="ECO:0007669"/>
    <property type="project" value="UniProtKB-KW"/>
</dbReference>
<dbReference type="InterPro" id="IPR007221">
    <property type="entry name" value="MreC"/>
</dbReference>
<sequence>MEAIFSRGPSLNNRLAIAIVLSIILIVVDNKLDGFQSTRMFLNSLMSPLQYIANLPSLMLNASADQLTSQQQLLEENKRLTRQMLLASEKLQRFDVLSRENEELRELLDAPVSRNMRKIVAELMSVDRNPYSRQIVINKGTLDGVFLSQPLIDDSGIIGQVMEVSTTNSRVLLITDVTHSIPVRSLRNNIRFIATGSGGKNEVFLEHVAHSVDIAVGDVLVSSGLGGVFPAGYPVAKVTYVDKDEGREFARVTAEPLAELDRIKYTLLLELNP</sequence>
<dbReference type="Gene3D" id="2.40.10.340">
    <property type="entry name" value="Rod shape-determining protein MreC, domain 1"/>
    <property type="match status" value="1"/>
</dbReference>
<dbReference type="InterPro" id="IPR042177">
    <property type="entry name" value="Cell/Rod_1"/>
</dbReference>
<dbReference type="OrthoDB" id="9808025at2"/>
<accession>A0A3N5XXT2</accession>
<dbReference type="Pfam" id="PF04085">
    <property type="entry name" value="MreC"/>
    <property type="match status" value="1"/>
</dbReference>
<gene>
    <name evidence="8" type="primary">mreC</name>
    <name evidence="8" type="ORF">DRW07_15560</name>
</gene>
<evidence type="ECO:0000256" key="1">
    <source>
        <dbReference type="ARBA" id="ARBA00009369"/>
    </source>
</evidence>
<comment type="function">
    <text evidence="5">Involved in formation and maintenance of cell shape.</text>
</comment>
<dbReference type="PIRSF" id="PIRSF038471">
    <property type="entry name" value="MreC"/>
    <property type="match status" value="1"/>
</dbReference>
<dbReference type="GO" id="GO:0005886">
    <property type="term" value="C:plasma membrane"/>
    <property type="evidence" value="ECO:0007669"/>
    <property type="project" value="TreeGrafter"/>
</dbReference>
<organism evidence="8 9">
    <name type="scientific">Alteromonas sediminis</name>
    <dbReference type="NCBI Taxonomy" id="2259342"/>
    <lineage>
        <taxon>Bacteria</taxon>
        <taxon>Pseudomonadati</taxon>
        <taxon>Pseudomonadota</taxon>
        <taxon>Gammaproteobacteria</taxon>
        <taxon>Alteromonadales</taxon>
        <taxon>Alteromonadaceae</taxon>
        <taxon>Alteromonas/Salinimonas group</taxon>
        <taxon>Alteromonas</taxon>
    </lineage>
</organism>
<evidence type="ECO:0000256" key="2">
    <source>
        <dbReference type="ARBA" id="ARBA00013855"/>
    </source>
</evidence>
<dbReference type="Gene3D" id="2.40.10.350">
    <property type="entry name" value="Rod shape-determining protein MreC, domain 2"/>
    <property type="match status" value="1"/>
</dbReference>
<dbReference type="InterPro" id="IPR055342">
    <property type="entry name" value="MreC_beta-barrel_core"/>
</dbReference>
<dbReference type="InterPro" id="IPR042175">
    <property type="entry name" value="Cell/Rod_MreC_2"/>
</dbReference>
<dbReference type="NCBIfam" id="TIGR00219">
    <property type="entry name" value="mreC"/>
    <property type="match status" value="1"/>
</dbReference>
<protein>
    <recommendedName>
        <fullName evidence="2 5">Cell shape-determining protein MreC</fullName>
    </recommendedName>
    <alternativeName>
        <fullName evidence="4 5">Cell shape protein MreC</fullName>
    </alternativeName>
</protein>
<dbReference type="PANTHER" id="PTHR34138">
    <property type="entry name" value="CELL SHAPE-DETERMINING PROTEIN MREC"/>
    <property type="match status" value="1"/>
</dbReference>
<evidence type="ECO:0000313" key="9">
    <source>
        <dbReference type="Proteomes" id="UP000275281"/>
    </source>
</evidence>
<keyword evidence="3 5" id="KW-0133">Cell shape</keyword>
<reference evidence="8 9" key="1">
    <citation type="submission" date="2018-11" db="EMBL/GenBank/DDBJ databases">
        <authorList>
            <person name="Ye M.-Q."/>
            <person name="Du Z.-J."/>
        </authorList>
    </citation>
    <scope>NUCLEOTIDE SEQUENCE [LARGE SCALE GENOMIC DNA]</scope>
    <source>
        <strain evidence="8 9">U0105</strain>
    </source>
</reference>
<evidence type="ECO:0000256" key="6">
    <source>
        <dbReference type="SAM" id="Coils"/>
    </source>
</evidence>
<comment type="similarity">
    <text evidence="1 5">Belongs to the MreC family.</text>
</comment>
<feature type="coiled-coil region" evidence="6">
    <location>
        <begin position="70"/>
        <end position="107"/>
    </location>
</feature>
<name>A0A3N5XXT2_9ALTE</name>
<dbReference type="Proteomes" id="UP000275281">
    <property type="component" value="Unassembled WGS sequence"/>
</dbReference>
<evidence type="ECO:0000313" key="8">
    <source>
        <dbReference type="EMBL" id="RPJ65320.1"/>
    </source>
</evidence>
<keyword evidence="9" id="KW-1185">Reference proteome</keyword>
<dbReference type="PANTHER" id="PTHR34138:SF1">
    <property type="entry name" value="CELL SHAPE-DETERMINING PROTEIN MREC"/>
    <property type="match status" value="1"/>
</dbReference>
<keyword evidence="6" id="KW-0175">Coiled coil</keyword>
<feature type="domain" description="Rod shape-determining protein MreC beta-barrel core" evidence="7">
    <location>
        <begin position="124"/>
        <end position="269"/>
    </location>
</feature>
<evidence type="ECO:0000256" key="3">
    <source>
        <dbReference type="ARBA" id="ARBA00022960"/>
    </source>
</evidence>
<comment type="caution">
    <text evidence="8">The sequence shown here is derived from an EMBL/GenBank/DDBJ whole genome shotgun (WGS) entry which is preliminary data.</text>
</comment>
<proteinExistence type="inferred from homology"/>
<dbReference type="AlphaFoldDB" id="A0A3N5XXT2"/>
<evidence type="ECO:0000259" key="7">
    <source>
        <dbReference type="Pfam" id="PF04085"/>
    </source>
</evidence>
<dbReference type="EMBL" id="RPOK01000005">
    <property type="protein sequence ID" value="RPJ65320.1"/>
    <property type="molecule type" value="Genomic_DNA"/>
</dbReference>
<evidence type="ECO:0000256" key="5">
    <source>
        <dbReference type="PIRNR" id="PIRNR038471"/>
    </source>
</evidence>
<dbReference type="RefSeq" id="WP_124028867.1">
    <property type="nucleotide sequence ID" value="NZ_JBHRSN010000014.1"/>
</dbReference>
<evidence type="ECO:0000256" key="4">
    <source>
        <dbReference type="ARBA" id="ARBA00032089"/>
    </source>
</evidence>